<keyword evidence="4" id="KW-0274">FAD</keyword>
<keyword evidence="3" id="KW-0285">Flavoprotein</keyword>
<evidence type="ECO:0000313" key="8">
    <source>
        <dbReference type="Proteomes" id="UP001600165"/>
    </source>
</evidence>
<comment type="caution">
    <text evidence="7">The sequence shown here is derived from an EMBL/GenBank/DDBJ whole genome shotgun (WGS) entry which is preliminary data.</text>
</comment>
<dbReference type="Gene3D" id="1.10.540.10">
    <property type="entry name" value="Acyl-CoA dehydrogenase/oxidase, N-terminal domain"/>
    <property type="match status" value="1"/>
</dbReference>
<dbReference type="SUPFAM" id="SSF56645">
    <property type="entry name" value="Acyl-CoA dehydrogenase NM domain-like"/>
    <property type="match status" value="1"/>
</dbReference>
<sequence length="409" mass="44025">MTVTPPLVETASAEDSASAPLSSLPLAQSKVLLAAAVDIADFAASHAAAIDRLGGFPAEEFERLAQAGLLTAPLQPAWGGVGLGFEAGQTGLTLQILQQMGRGNLALGRVYEGHINALQLIQTFATPAQMQKFAQAAQAQKVFGVWNAEAEDGVKLWPLANGGYRLTGSKTFCSGCGYVDRPFVNGALPDGRWQMCVVPLEQVSVAVDADWWQPSGMRASASYKVDFSGVELTPADLVGQPGDYFRQPWLTAGVLRFAAVQLGGAEALFDATRRYLQALNRLDHPHQQARLGKMAIALEQGNLWLQGGAAQIERYSPVFGGWPDEPHPKVASLVGYANMVRTAIEQICIDMMQLAERCIGTRGLLPPQPSERIIRDLTLYLRQPAFDAALTGVGQYVLSQTQPGRALWR</sequence>
<dbReference type="InterPro" id="IPR013786">
    <property type="entry name" value="AcylCoA_DH/ox_N"/>
</dbReference>
<feature type="domain" description="Acyl-CoA dehydrogenase/oxidase N-terminal" evidence="6">
    <location>
        <begin position="42"/>
        <end position="134"/>
    </location>
</feature>
<proteinExistence type="inferred from homology"/>
<keyword evidence="8" id="KW-1185">Reference proteome</keyword>
<dbReference type="Proteomes" id="UP001600165">
    <property type="component" value="Unassembled WGS sequence"/>
</dbReference>
<evidence type="ECO:0000256" key="2">
    <source>
        <dbReference type="ARBA" id="ARBA00009347"/>
    </source>
</evidence>
<gene>
    <name evidence="7" type="ORF">ACFVKH_20440</name>
</gene>
<protein>
    <submittedName>
        <fullName evidence="7">Acyl-CoA dehydrogenase family protein</fullName>
    </submittedName>
</protein>
<evidence type="ECO:0000256" key="1">
    <source>
        <dbReference type="ARBA" id="ARBA00001974"/>
    </source>
</evidence>
<dbReference type="InterPro" id="IPR009075">
    <property type="entry name" value="AcylCo_DH/oxidase_C"/>
</dbReference>
<dbReference type="Pfam" id="PF02771">
    <property type="entry name" value="Acyl-CoA_dh_N"/>
    <property type="match status" value="1"/>
</dbReference>
<dbReference type="PANTHER" id="PTHR43884:SF12">
    <property type="entry name" value="ISOVALERYL-COA DEHYDROGENASE, MITOCHONDRIAL-RELATED"/>
    <property type="match status" value="1"/>
</dbReference>
<dbReference type="RefSeq" id="WP_377968270.1">
    <property type="nucleotide sequence ID" value="NZ_JBHZOL010000123.1"/>
</dbReference>
<dbReference type="SUPFAM" id="SSF47203">
    <property type="entry name" value="Acyl-CoA dehydrogenase C-terminal domain-like"/>
    <property type="match status" value="1"/>
</dbReference>
<comment type="cofactor">
    <cofactor evidence="1">
        <name>FAD</name>
        <dbReference type="ChEBI" id="CHEBI:57692"/>
    </cofactor>
</comment>
<evidence type="ECO:0000313" key="7">
    <source>
        <dbReference type="EMBL" id="MFE4108651.1"/>
    </source>
</evidence>
<comment type="similarity">
    <text evidence="2">Belongs to the acyl-CoA dehydrogenase family.</text>
</comment>
<evidence type="ECO:0000256" key="3">
    <source>
        <dbReference type="ARBA" id="ARBA00022630"/>
    </source>
</evidence>
<dbReference type="InterPro" id="IPR037069">
    <property type="entry name" value="AcylCoA_DH/ox_N_sf"/>
</dbReference>
<dbReference type="PIRSF" id="PIRSF016578">
    <property type="entry name" value="HsaA"/>
    <property type="match status" value="1"/>
</dbReference>
<dbReference type="EMBL" id="JBHZOL010000123">
    <property type="protein sequence ID" value="MFE4108651.1"/>
    <property type="molecule type" value="Genomic_DNA"/>
</dbReference>
<evidence type="ECO:0000259" key="6">
    <source>
        <dbReference type="Pfam" id="PF02771"/>
    </source>
</evidence>
<reference evidence="7 8" key="1">
    <citation type="submission" date="2024-10" db="EMBL/GenBank/DDBJ databases">
        <authorList>
            <person name="Ratan Roy A."/>
            <person name="Morales Sandoval P.H."/>
            <person name="De Los Santos Villalobos S."/>
            <person name="Chakraborty S."/>
            <person name="Mukherjee J."/>
        </authorList>
    </citation>
    <scope>NUCLEOTIDE SEQUENCE [LARGE SCALE GENOMIC DNA]</scope>
    <source>
        <strain evidence="7 8">S1</strain>
    </source>
</reference>
<dbReference type="InterPro" id="IPR036250">
    <property type="entry name" value="AcylCo_DH-like_C"/>
</dbReference>
<dbReference type="PANTHER" id="PTHR43884">
    <property type="entry name" value="ACYL-COA DEHYDROGENASE"/>
    <property type="match status" value="1"/>
</dbReference>
<dbReference type="Pfam" id="PF00441">
    <property type="entry name" value="Acyl-CoA_dh_1"/>
    <property type="match status" value="1"/>
</dbReference>
<dbReference type="InterPro" id="IPR009100">
    <property type="entry name" value="AcylCoA_DH/oxidase_NM_dom_sf"/>
</dbReference>
<feature type="domain" description="Acyl-CoA dehydrogenase/oxidase C-terminal" evidence="5">
    <location>
        <begin position="256"/>
        <end position="378"/>
    </location>
</feature>
<accession>A0ABW6IK88</accession>
<evidence type="ECO:0000259" key="5">
    <source>
        <dbReference type="Pfam" id="PF00441"/>
    </source>
</evidence>
<evidence type="ECO:0000256" key="4">
    <source>
        <dbReference type="ARBA" id="ARBA00022827"/>
    </source>
</evidence>
<dbReference type="Gene3D" id="1.20.140.10">
    <property type="entry name" value="Butyryl-CoA Dehydrogenase, subunit A, domain 3"/>
    <property type="match status" value="1"/>
</dbReference>
<name>A0ABW6IK88_9CYAN</name>
<dbReference type="InterPro" id="IPR046373">
    <property type="entry name" value="Acyl-CoA_Oxase/DH_mid-dom_sf"/>
</dbReference>
<dbReference type="Gene3D" id="2.40.110.10">
    <property type="entry name" value="Butyryl-CoA Dehydrogenase, subunit A, domain 2"/>
    <property type="match status" value="1"/>
</dbReference>
<organism evidence="7 8">
    <name type="scientific">Almyronema epifaneia S1</name>
    <dbReference type="NCBI Taxonomy" id="2991925"/>
    <lineage>
        <taxon>Bacteria</taxon>
        <taxon>Bacillati</taxon>
        <taxon>Cyanobacteriota</taxon>
        <taxon>Cyanophyceae</taxon>
        <taxon>Nodosilineales</taxon>
        <taxon>Nodosilineaceae</taxon>
        <taxon>Almyronema</taxon>
        <taxon>Almyronema epifaneia</taxon>
    </lineage>
</organism>